<reference evidence="3" key="1">
    <citation type="submission" date="2017-09" db="EMBL/GenBank/DDBJ databases">
        <title>FDA dAtabase for Regulatory Grade micrObial Sequences (FDA-ARGOS): Supporting development and validation of Infectious Disease Dx tests.</title>
        <authorList>
            <person name="Minogue T."/>
            <person name="Wolcott M."/>
            <person name="Wasieloski L."/>
            <person name="Aguilar W."/>
            <person name="Moore D."/>
            <person name="Tallon L."/>
            <person name="Sadzewicz L."/>
            <person name="Ott S."/>
            <person name="Zhao X."/>
            <person name="Nagaraj S."/>
            <person name="Vavikolanu K."/>
            <person name="Aluvathingal J."/>
            <person name="Nadendla S."/>
            <person name="Sichtig H."/>
        </authorList>
    </citation>
    <scope>NUCLEOTIDE SEQUENCE [LARGE SCALE GENOMIC DNA]</scope>
    <source>
        <strain evidence="3">FDAARGOS_387</strain>
    </source>
</reference>
<dbReference type="Proteomes" id="UP000373449">
    <property type="component" value="Unassembled WGS sequence"/>
</dbReference>
<dbReference type="EMBL" id="CAADJA010000002">
    <property type="protein sequence ID" value="VFS46419.1"/>
    <property type="molecule type" value="Genomic_DNA"/>
</dbReference>
<evidence type="ECO:0008006" key="5">
    <source>
        <dbReference type="Google" id="ProtNLM"/>
    </source>
</evidence>
<dbReference type="OrthoDB" id="9815328at2"/>
<dbReference type="STRING" id="1111728.GCA_000427805_04525"/>
<keyword evidence="3" id="KW-1185">Reference proteome</keyword>
<dbReference type="EMBL" id="PDDX01000001">
    <property type="protein sequence ID" value="PHI28481.1"/>
    <property type="molecule type" value="Genomic_DNA"/>
</dbReference>
<sequence>MRSLKALFIGVIAVMFIVGCSGNVPARNKTSDINGSFTPAQIEKAIVDAGTGQGWEMKQVRDGVITGKLITRQSYVDIRIPYTSSKYTIEYVGSKNLTVSMDRVPSDYNRWVANIDRDIQQNLAQQQALYQ</sequence>
<evidence type="ECO:0000313" key="3">
    <source>
        <dbReference type="Proteomes" id="UP000224974"/>
    </source>
</evidence>
<dbReference type="RefSeq" id="WP_029093812.1">
    <property type="nucleotide sequence ID" value="NZ_BRLG01000013.1"/>
</dbReference>
<dbReference type="PROSITE" id="PS51257">
    <property type="entry name" value="PROKAR_LIPOPROTEIN"/>
    <property type="match status" value="1"/>
</dbReference>
<evidence type="ECO:0000313" key="4">
    <source>
        <dbReference type="Proteomes" id="UP000373449"/>
    </source>
</evidence>
<reference evidence="1" key="2">
    <citation type="submission" date="2017-09" db="EMBL/GenBank/DDBJ databases">
        <title>FDA dAtabase for Regulatory Grade micrObial Sequences (FDA-ARGOS): Supporting development and validation of Infectious Disease Dx tests.</title>
        <authorList>
            <person name="Minogue T."/>
            <person name="Wolcott M."/>
            <person name="Wasieloski L."/>
            <person name="Aguilar W."/>
            <person name="Moore D."/>
            <person name="Tallon L.J."/>
            <person name="Sadzewicz L."/>
            <person name="Ott S."/>
            <person name="Zhao X."/>
            <person name="Nagaraj S."/>
            <person name="Vavikolanu K."/>
            <person name="Aluvathingal J."/>
            <person name="Nadendla S."/>
            <person name="Sichtig H."/>
        </authorList>
    </citation>
    <scope>NUCLEOTIDE SEQUENCE</scope>
    <source>
        <strain evidence="1">FDAARGOS_387</strain>
    </source>
</reference>
<evidence type="ECO:0000313" key="1">
    <source>
        <dbReference type="EMBL" id="PHI28481.1"/>
    </source>
</evidence>
<accession>A0A2C6DI41</accession>
<name>A0A2C6DI41_9GAMM</name>
<dbReference type="Proteomes" id="UP000224974">
    <property type="component" value="Unassembled WGS sequence"/>
</dbReference>
<reference evidence="2 4" key="3">
    <citation type="submission" date="2019-03" db="EMBL/GenBank/DDBJ databases">
        <authorList>
            <consortium name="Pathogen Informatics"/>
        </authorList>
    </citation>
    <scope>NUCLEOTIDE SEQUENCE [LARGE SCALE GENOMIC DNA]</scope>
    <source>
        <strain evidence="2 4">NCTC12282</strain>
    </source>
</reference>
<gene>
    <name evidence="1" type="ORF">CRN84_03630</name>
    <name evidence="2" type="ORF">NCTC12282_01328</name>
</gene>
<evidence type="ECO:0000313" key="2">
    <source>
        <dbReference type="EMBL" id="VFS46419.1"/>
    </source>
</evidence>
<dbReference type="AlphaFoldDB" id="A0A2C6DI41"/>
<protein>
    <recommendedName>
        <fullName evidence="5">Lipoprotein</fullName>
    </recommendedName>
</protein>
<proteinExistence type="predicted"/>
<organism evidence="1 3">
    <name type="scientific">Budvicia aquatica</name>
    <dbReference type="NCBI Taxonomy" id="82979"/>
    <lineage>
        <taxon>Bacteria</taxon>
        <taxon>Pseudomonadati</taxon>
        <taxon>Pseudomonadota</taxon>
        <taxon>Gammaproteobacteria</taxon>
        <taxon>Enterobacterales</taxon>
        <taxon>Budviciaceae</taxon>
        <taxon>Budvicia</taxon>
    </lineage>
</organism>